<name>A0A414BW46_9BACT</name>
<accession>A0A414BW46</accession>
<protein>
    <submittedName>
        <fullName evidence="1">Uncharacterized protein</fullName>
    </submittedName>
</protein>
<gene>
    <name evidence="1" type="ORF">DW828_13270</name>
</gene>
<evidence type="ECO:0000313" key="1">
    <source>
        <dbReference type="EMBL" id="RHC83310.1"/>
    </source>
</evidence>
<sequence>MKILILCDMFPPAFGPRMGYLCKYMRRAGWEPVVVTEQIDDSTFSFLKGETPVTYVNFFHSKGKILQKLEWICIFILDYFFHYKDKKMAKAASRLLEEGEYAGILCSSYRTFPLPAAQYIAEKYHLPLVIDLRDIVEQYASNEYIAHNFRTFSWLDRKITETFRHKLLRDRNNALRKADQVTTISPWHVEKLQAYNPNTELVYNGYDPELFYPEQHRTSQFVITYTGRLISLATRDPRLLFEAVSRLDREKLIDPDQFRIQWYVDAGSKAIIMQAATAYPVARYMDFFDYVPASEIPGVLNHSSILLQLANTFASNGPKGFMTTKLFESMAVEKPLLCVKSDESYLEETIRITRSGLAARTTEEAYRFILHHYQFWQDNGYTHINTDKEAVERFSRKKQAEQFMRIFTRLNSK</sequence>
<dbReference type="Gene3D" id="3.40.50.2000">
    <property type="entry name" value="Glycogen Phosphorylase B"/>
    <property type="match status" value="2"/>
</dbReference>
<comment type="caution">
    <text evidence="1">The sequence shown here is derived from an EMBL/GenBank/DDBJ whole genome shotgun (WGS) entry which is preliminary data.</text>
</comment>
<proteinExistence type="predicted"/>
<dbReference type="EMBL" id="QSII01000018">
    <property type="protein sequence ID" value="RHC83310.1"/>
    <property type="molecule type" value="Genomic_DNA"/>
</dbReference>
<dbReference type="SUPFAM" id="SSF53756">
    <property type="entry name" value="UDP-Glycosyltransferase/glycogen phosphorylase"/>
    <property type="match status" value="1"/>
</dbReference>
<evidence type="ECO:0000313" key="2">
    <source>
        <dbReference type="Proteomes" id="UP000286260"/>
    </source>
</evidence>
<dbReference type="RefSeq" id="WP_122204657.1">
    <property type="nucleotide sequence ID" value="NZ_JAQDNL010000023.1"/>
</dbReference>
<dbReference type="Proteomes" id="UP000286260">
    <property type="component" value="Unassembled WGS sequence"/>
</dbReference>
<dbReference type="AlphaFoldDB" id="A0A414BW46"/>
<reference evidence="1 2" key="1">
    <citation type="submission" date="2018-08" db="EMBL/GenBank/DDBJ databases">
        <title>A genome reference for cultivated species of the human gut microbiota.</title>
        <authorList>
            <person name="Zou Y."/>
            <person name="Xue W."/>
            <person name="Luo G."/>
        </authorList>
    </citation>
    <scope>NUCLEOTIDE SEQUENCE [LARGE SCALE GENOMIC DNA]</scope>
    <source>
        <strain evidence="1 2">AM34-17</strain>
    </source>
</reference>
<organism evidence="1 2">
    <name type="scientific">Parabacteroides merdae</name>
    <dbReference type="NCBI Taxonomy" id="46503"/>
    <lineage>
        <taxon>Bacteria</taxon>
        <taxon>Pseudomonadati</taxon>
        <taxon>Bacteroidota</taxon>
        <taxon>Bacteroidia</taxon>
        <taxon>Bacteroidales</taxon>
        <taxon>Tannerellaceae</taxon>
        <taxon>Parabacteroides</taxon>
    </lineage>
</organism>